<dbReference type="GO" id="GO:0034476">
    <property type="term" value="P:U5 snRNA 3'-end processing"/>
    <property type="evidence" value="ECO:0007669"/>
    <property type="project" value="TreeGrafter"/>
</dbReference>
<dbReference type="GO" id="GO:0071038">
    <property type="term" value="P:TRAMP-dependent tRNA surveillance pathway"/>
    <property type="evidence" value="ECO:0007669"/>
    <property type="project" value="TreeGrafter"/>
</dbReference>
<dbReference type="Pfam" id="PF01545">
    <property type="entry name" value="Cation_efflux"/>
    <property type="match status" value="1"/>
</dbReference>
<dbReference type="SUPFAM" id="SSF54211">
    <property type="entry name" value="Ribosomal protein S5 domain 2-like"/>
    <property type="match status" value="1"/>
</dbReference>
<dbReference type="OrthoDB" id="10264038at2759"/>
<evidence type="ECO:0000259" key="18">
    <source>
        <dbReference type="Pfam" id="PF16916"/>
    </source>
</evidence>
<organism evidence="19">
    <name type="scientific">Oppiella nova</name>
    <dbReference type="NCBI Taxonomy" id="334625"/>
    <lineage>
        <taxon>Eukaryota</taxon>
        <taxon>Metazoa</taxon>
        <taxon>Ecdysozoa</taxon>
        <taxon>Arthropoda</taxon>
        <taxon>Chelicerata</taxon>
        <taxon>Arachnida</taxon>
        <taxon>Acari</taxon>
        <taxon>Acariformes</taxon>
        <taxon>Sarcoptiformes</taxon>
        <taxon>Oribatida</taxon>
        <taxon>Brachypylina</taxon>
        <taxon>Oppioidea</taxon>
        <taxon>Oppiidae</taxon>
        <taxon>Oppiella</taxon>
    </lineage>
</organism>
<keyword evidence="9" id="KW-0694">RNA-binding</keyword>
<evidence type="ECO:0000256" key="10">
    <source>
        <dbReference type="ARBA" id="ARBA00022989"/>
    </source>
</evidence>
<dbReference type="Gene3D" id="1.20.1510.10">
    <property type="entry name" value="Cation efflux protein transmembrane domain"/>
    <property type="match status" value="1"/>
</dbReference>
<dbReference type="GO" id="GO:0000467">
    <property type="term" value="P:exonucleolytic trimming to generate mature 3'-end of 5.8S rRNA from tricistronic rRNA transcript (SSU-rRNA, 5.8S rRNA, LSU-rRNA)"/>
    <property type="evidence" value="ECO:0007669"/>
    <property type="project" value="TreeGrafter"/>
</dbReference>
<gene>
    <name evidence="19" type="ORF">ONB1V03_LOCUS14904</name>
</gene>
<dbReference type="EMBL" id="CAJPVJ010014636">
    <property type="protein sequence ID" value="CAG2175467.1"/>
    <property type="molecule type" value="Genomic_DNA"/>
</dbReference>
<accession>A0A7R9MDQ4</accession>
<evidence type="ECO:0000313" key="19">
    <source>
        <dbReference type="EMBL" id="CAD7658281.1"/>
    </source>
</evidence>
<feature type="domain" description="Exoribonuclease phosphorolytic" evidence="15">
    <location>
        <begin position="288"/>
        <end position="420"/>
    </location>
</feature>
<dbReference type="PANTHER" id="PTHR11097:SF14">
    <property type="entry name" value="EXOSOME COMPLEX COMPONENT RRP45"/>
    <property type="match status" value="1"/>
</dbReference>
<comment type="subcellular location">
    <subcellularLocation>
        <location evidence="3">Cytoplasm</location>
    </subcellularLocation>
    <subcellularLocation>
        <location evidence="2">Membrane</location>
        <topology evidence="2">Multi-pass membrane protein</topology>
    </subcellularLocation>
    <subcellularLocation>
        <location evidence="1">Nucleus</location>
    </subcellularLocation>
</comment>
<dbReference type="Gene3D" id="3.30.230.70">
    <property type="entry name" value="GHMP Kinase, N-terminal domain"/>
    <property type="match status" value="1"/>
</dbReference>
<reference evidence="19" key="1">
    <citation type="submission" date="2020-11" db="EMBL/GenBank/DDBJ databases">
        <authorList>
            <person name="Tran Van P."/>
        </authorList>
    </citation>
    <scope>NUCLEOTIDE SEQUENCE</scope>
</reference>
<dbReference type="GO" id="GO:0035925">
    <property type="term" value="F:mRNA 3'-UTR AU-rich region binding"/>
    <property type="evidence" value="ECO:0007669"/>
    <property type="project" value="TreeGrafter"/>
</dbReference>
<evidence type="ECO:0000313" key="20">
    <source>
        <dbReference type="Proteomes" id="UP000728032"/>
    </source>
</evidence>
<dbReference type="Pfam" id="PF16916">
    <property type="entry name" value="ZT_dimer"/>
    <property type="match status" value="1"/>
</dbReference>
<evidence type="ECO:0000256" key="12">
    <source>
        <dbReference type="ARBA" id="ARBA00023242"/>
    </source>
</evidence>
<evidence type="ECO:0000259" key="15">
    <source>
        <dbReference type="Pfam" id="PF01138"/>
    </source>
</evidence>
<name>A0A7R9MDQ4_9ACAR</name>
<dbReference type="InterPro" id="IPR033100">
    <property type="entry name" value="Rrp45"/>
</dbReference>
<dbReference type="InterPro" id="IPR001247">
    <property type="entry name" value="ExoRNase_PH_dom1"/>
</dbReference>
<dbReference type="GO" id="GO:0000177">
    <property type="term" value="C:cytoplasmic exosome (RNase complex)"/>
    <property type="evidence" value="ECO:0007669"/>
    <property type="project" value="TreeGrafter"/>
</dbReference>
<dbReference type="PANTHER" id="PTHR11097">
    <property type="entry name" value="EXOSOME COMPLEX EXONUCLEASE RIBOSOMAL RNA PROCESSING PROTEIN"/>
    <property type="match status" value="1"/>
</dbReference>
<dbReference type="InterPro" id="IPR058533">
    <property type="entry name" value="Cation_efflux_TM"/>
</dbReference>
<keyword evidence="7" id="KW-0963">Cytoplasm</keyword>
<comment type="similarity">
    <text evidence="4">Belongs to the RNase PH family.</text>
</comment>
<evidence type="ECO:0000259" key="17">
    <source>
        <dbReference type="Pfam" id="PF03725"/>
    </source>
</evidence>
<dbReference type="GO" id="GO:0016075">
    <property type="term" value="P:rRNA catabolic process"/>
    <property type="evidence" value="ECO:0007669"/>
    <property type="project" value="TreeGrafter"/>
</dbReference>
<dbReference type="Pfam" id="PF01138">
    <property type="entry name" value="RNase_PH"/>
    <property type="match status" value="1"/>
</dbReference>
<dbReference type="SUPFAM" id="SSF161111">
    <property type="entry name" value="Cation efflux protein transmembrane domain-like"/>
    <property type="match status" value="1"/>
</dbReference>
<evidence type="ECO:0000259" key="16">
    <source>
        <dbReference type="Pfam" id="PF01545"/>
    </source>
</evidence>
<dbReference type="InterPro" id="IPR027408">
    <property type="entry name" value="PNPase/RNase_PH_dom_sf"/>
</dbReference>
<evidence type="ECO:0000256" key="13">
    <source>
        <dbReference type="ARBA" id="ARBA00032660"/>
    </source>
</evidence>
<dbReference type="InterPro" id="IPR015847">
    <property type="entry name" value="ExoRNase_PH_dom2"/>
</dbReference>
<feature type="domain" description="Cation efflux protein transmembrane" evidence="16">
    <location>
        <begin position="2"/>
        <end position="69"/>
    </location>
</feature>
<keyword evidence="12" id="KW-0539">Nucleus</keyword>
<feature type="transmembrane region" description="Helical" evidence="14">
    <location>
        <begin position="12"/>
        <end position="37"/>
    </location>
</feature>
<dbReference type="Pfam" id="PF03725">
    <property type="entry name" value="RNase_PH_C"/>
    <property type="match status" value="1"/>
</dbReference>
<evidence type="ECO:0000256" key="14">
    <source>
        <dbReference type="SAM" id="Phobius"/>
    </source>
</evidence>
<dbReference type="AlphaFoldDB" id="A0A7R9MDQ4"/>
<feature type="domain" description="Exoribonuclease phosphorolytic" evidence="17">
    <location>
        <begin position="447"/>
        <end position="516"/>
    </location>
</feature>
<evidence type="ECO:0000256" key="9">
    <source>
        <dbReference type="ARBA" id="ARBA00022884"/>
    </source>
</evidence>
<dbReference type="GO" id="GO:0071035">
    <property type="term" value="P:nuclear polyadenylation-dependent rRNA catabolic process"/>
    <property type="evidence" value="ECO:0007669"/>
    <property type="project" value="TreeGrafter"/>
</dbReference>
<dbReference type="GO" id="GO:0034475">
    <property type="term" value="P:U4 snRNA 3'-end processing"/>
    <property type="evidence" value="ECO:0007669"/>
    <property type="project" value="TreeGrafter"/>
</dbReference>
<dbReference type="InterPro" id="IPR050590">
    <property type="entry name" value="Exosome_comp_Rrp42_subfam"/>
</dbReference>
<evidence type="ECO:0000256" key="11">
    <source>
        <dbReference type="ARBA" id="ARBA00023136"/>
    </source>
</evidence>
<dbReference type="EMBL" id="OC929461">
    <property type="protein sequence ID" value="CAD7658281.1"/>
    <property type="molecule type" value="Genomic_DNA"/>
</dbReference>
<sequence>MSKEKTLKNTFGWARIEVLGMLVNMTFLVALTFSLLVEGIQQLVHSSHEISQPTNFYLLFAFGAFDAILDQNKQRANSLSLRPQEKIVFNDILGLNIDSPSSSADKDSKEVSQKLISVQSDKDNVNSTASEHKNHDNVFYGIFRDLTGSILLIICGNTGLILLQTVPENINVGRLKRDILREFPIILNIHDLHVWGLTASRIIATCHIILPKQTSKSFEQFSQLLDNYFRKQGIVLATVQPEFYEPNTTPSPLQTTSLSCLMKCSKGNERNPKNQQNRIDFRSERNQRHVSLVFGHHFGTAFVRLGQTIAFATTSAEITEPKISRPNEGILDLSLDLCSAAEKWLDSYQRLLPQEGIHCLRFLERTIKDSRALDTESLCLVSGEKVWRIRCHIICLNFDGNLLEAASIATIASLSHFKRPDVTVSADRSLKIHSFDERNPLPLTLLHFPFCVSFAFFVDNNRYILICDPNECEEEAADASLVVSANIYREIVGLHCLGKPVVDSEKVMICSQIAIERVKHLTEFVKSSLQTDRENRSKSAATVGFANAIRAGIMSGDERPDLNLLDVIKVNRVEEDEPMEPQVVETPTDNVYLYGRGIAGIGEGGQTQWQFNDQFTTIDSDECNDEILTLEGK</sequence>
<evidence type="ECO:0000256" key="2">
    <source>
        <dbReference type="ARBA" id="ARBA00004141"/>
    </source>
</evidence>
<protein>
    <recommendedName>
        <fullName evidence="5">Exosome complex component RRP45</fullName>
    </recommendedName>
    <alternativeName>
        <fullName evidence="13">Exosome component 9</fullName>
    </alternativeName>
</protein>
<dbReference type="InterPro" id="IPR027469">
    <property type="entry name" value="Cation_efflux_TMD_sf"/>
</dbReference>
<evidence type="ECO:0000256" key="3">
    <source>
        <dbReference type="ARBA" id="ARBA00004496"/>
    </source>
</evidence>
<dbReference type="CDD" id="cd11368">
    <property type="entry name" value="RNase_PH_RRP45"/>
    <property type="match status" value="1"/>
</dbReference>
<keyword evidence="10 14" id="KW-1133">Transmembrane helix</keyword>
<keyword evidence="11 14" id="KW-0472">Membrane</keyword>
<dbReference type="Proteomes" id="UP000728032">
    <property type="component" value="Unassembled WGS sequence"/>
</dbReference>
<proteinExistence type="inferred from homology"/>
<evidence type="ECO:0000256" key="8">
    <source>
        <dbReference type="ARBA" id="ARBA00022692"/>
    </source>
</evidence>
<keyword evidence="6" id="KW-0813">Transport</keyword>
<evidence type="ECO:0000256" key="7">
    <source>
        <dbReference type="ARBA" id="ARBA00022490"/>
    </source>
</evidence>
<dbReference type="GO" id="GO:0008324">
    <property type="term" value="F:monoatomic cation transmembrane transporter activity"/>
    <property type="evidence" value="ECO:0007669"/>
    <property type="project" value="InterPro"/>
</dbReference>
<dbReference type="InterPro" id="IPR027470">
    <property type="entry name" value="Cation_efflux_CTD"/>
</dbReference>
<evidence type="ECO:0000256" key="6">
    <source>
        <dbReference type="ARBA" id="ARBA00022448"/>
    </source>
</evidence>
<dbReference type="GO" id="GO:0016020">
    <property type="term" value="C:membrane"/>
    <property type="evidence" value="ECO:0007669"/>
    <property type="project" value="UniProtKB-SubCell"/>
</dbReference>
<feature type="non-terminal residue" evidence="19">
    <location>
        <position position="1"/>
    </location>
</feature>
<feature type="domain" description="Cation efflux protein cytoplasmic" evidence="18">
    <location>
        <begin position="177"/>
        <end position="215"/>
    </location>
</feature>
<dbReference type="SUPFAM" id="SSF55666">
    <property type="entry name" value="Ribonuclease PH domain 2-like"/>
    <property type="match status" value="1"/>
</dbReference>
<dbReference type="GO" id="GO:0000176">
    <property type="term" value="C:nuclear exosome (RNase complex)"/>
    <property type="evidence" value="ECO:0007669"/>
    <property type="project" value="TreeGrafter"/>
</dbReference>
<evidence type="ECO:0000256" key="5">
    <source>
        <dbReference type="ARBA" id="ARBA00019572"/>
    </source>
</evidence>
<dbReference type="GO" id="GO:0071028">
    <property type="term" value="P:nuclear mRNA surveillance"/>
    <property type="evidence" value="ECO:0007669"/>
    <property type="project" value="TreeGrafter"/>
</dbReference>
<dbReference type="InterPro" id="IPR036345">
    <property type="entry name" value="ExoRNase_PH_dom2_sf"/>
</dbReference>
<dbReference type="GO" id="GO:0034473">
    <property type="term" value="P:U1 snRNA 3'-end processing"/>
    <property type="evidence" value="ECO:0007669"/>
    <property type="project" value="TreeGrafter"/>
</dbReference>
<keyword evidence="20" id="KW-1185">Reference proteome</keyword>
<dbReference type="InterPro" id="IPR020568">
    <property type="entry name" value="Ribosomal_Su5_D2-typ_SF"/>
</dbReference>
<evidence type="ECO:0000256" key="1">
    <source>
        <dbReference type="ARBA" id="ARBA00004123"/>
    </source>
</evidence>
<evidence type="ECO:0000256" key="4">
    <source>
        <dbReference type="ARBA" id="ARBA00006678"/>
    </source>
</evidence>
<keyword evidence="8 14" id="KW-0812">Transmembrane</keyword>